<sequence length="51" mass="5770">MGSVSPESRRRRGFTVGNRFEKVEGSRGSALTKFRGLRWSLDSARAKRSQL</sequence>
<protein>
    <submittedName>
        <fullName evidence="1">Uncharacterized protein</fullName>
    </submittedName>
</protein>
<keyword evidence="2" id="KW-1185">Reference proteome</keyword>
<gene>
    <name evidence="1" type="ORF">KFK09_024187</name>
</gene>
<proteinExistence type="predicted"/>
<accession>A0A8T3ABZ2</accession>
<comment type="caution">
    <text evidence="1">The sequence shown here is derived from an EMBL/GenBank/DDBJ whole genome shotgun (WGS) entry which is preliminary data.</text>
</comment>
<evidence type="ECO:0000313" key="1">
    <source>
        <dbReference type="EMBL" id="KAI0494056.1"/>
    </source>
</evidence>
<reference evidence="1" key="1">
    <citation type="journal article" date="2022" name="Front. Genet.">
        <title>Chromosome-Scale Assembly of the Dendrobium nobile Genome Provides Insights Into the Molecular Mechanism of the Biosynthesis of the Medicinal Active Ingredient of Dendrobium.</title>
        <authorList>
            <person name="Xu Q."/>
            <person name="Niu S.-C."/>
            <person name="Li K.-L."/>
            <person name="Zheng P.-J."/>
            <person name="Zhang X.-J."/>
            <person name="Jia Y."/>
            <person name="Liu Y."/>
            <person name="Niu Y.-X."/>
            <person name="Yu L.-H."/>
            <person name="Chen D.-F."/>
            <person name="Zhang G.-Q."/>
        </authorList>
    </citation>
    <scope>NUCLEOTIDE SEQUENCE</scope>
    <source>
        <tissue evidence="1">Leaf</tissue>
    </source>
</reference>
<dbReference type="AlphaFoldDB" id="A0A8T3ABZ2"/>
<name>A0A8T3ABZ2_DENNO</name>
<organism evidence="1 2">
    <name type="scientific">Dendrobium nobile</name>
    <name type="common">Orchid</name>
    <dbReference type="NCBI Taxonomy" id="94219"/>
    <lineage>
        <taxon>Eukaryota</taxon>
        <taxon>Viridiplantae</taxon>
        <taxon>Streptophyta</taxon>
        <taxon>Embryophyta</taxon>
        <taxon>Tracheophyta</taxon>
        <taxon>Spermatophyta</taxon>
        <taxon>Magnoliopsida</taxon>
        <taxon>Liliopsida</taxon>
        <taxon>Asparagales</taxon>
        <taxon>Orchidaceae</taxon>
        <taxon>Epidendroideae</taxon>
        <taxon>Malaxideae</taxon>
        <taxon>Dendrobiinae</taxon>
        <taxon>Dendrobium</taxon>
    </lineage>
</organism>
<evidence type="ECO:0000313" key="2">
    <source>
        <dbReference type="Proteomes" id="UP000829196"/>
    </source>
</evidence>
<dbReference type="Proteomes" id="UP000829196">
    <property type="component" value="Unassembled WGS sequence"/>
</dbReference>
<dbReference type="EMBL" id="JAGYWB010000017">
    <property type="protein sequence ID" value="KAI0494056.1"/>
    <property type="molecule type" value="Genomic_DNA"/>
</dbReference>